<dbReference type="InterPro" id="IPR004358">
    <property type="entry name" value="Sig_transdc_His_kin-like_C"/>
</dbReference>
<dbReference type="InterPro" id="IPR013767">
    <property type="entry name" value="PAS_fold"/>
</dbReference>
<feature type="region of interest" description="Disordered" evidence="8">
    <location>
        <begin position="1"/>
        <end position="27"/>
    </location>
</feature>
<feature type="domain" description="PAC" evidence="11">
    <location>
        <begin position="105"/>
        <end position="157"/>
    </location>
</feature>
<accession>A0A8J4DRL6</accession>
<dbReference type="PROSITE" id="PS50112">
    <property type="entry name" value="PAS"/>
    <property type="match status" value="2"/>
</dbReference>
<keyword evidence="7" id="KW-0902">Two-component regulatory system</keyword>
<dbReference type="SUPFAM" id="SSF47384">
    <property type="entry name" value="Homodimeric domain of signal transducing histidine kinase"/>
    <property type="match status" value="1"/>
</dbReference>
<dbReference type="EMBL" id="BOPF01000020">
    <property type="protein sequence ID" value="GIJ48265.1"/>
    <property type="molecule type" value="Genomic_DNA"/>
</dbReference>
<dbReference type="CDD" id="cd16922">
    <property type="entry name" value="HATPase_EvgS-ArcB-TorS-like"/>
    <property type="match status" value="1"/>
</dbReference>
<comment type="caution">
    <text evidence="12">The sequence shown here is derived from an EMBL/GenBank/DDBJ whole genome shotgun (WGS) entry which is preliminary data.</text>
</comment>
<keyword evidence="4" id="KW-0597">Phosphoprotein</keyword>
<dbReference type="InterPro" id="IPR036097">
    <property type="entry name" value="HisK_dim/P_sf"/>
</dbReference>
<dbReference type="SMART" id="SM00387">
    <property type="entry name" value="HATPase_c"/>
    <property type="match status" value="1"/>
</dbReference>
<evidence type="ECO:0000256" key="6">
    <source>
        <dbReference type="ARBA" id="ARBA00022777"/>
    </source>
</evidence>
<feature type="domain" description="PAS" evidence="10">
    <location>
        <begin position="151"/>
        <end position="203"/>
    </location>
</feature>
<evidence type="ECO:0000256" key="2">
    <source>
        <dbReference type="ARBA" id="ARBA00004236"/>
    </source>
</evidence>
<dbReference type="PANTHER" id="PTHR43047">
    <property type="entry name" value="TWO-COMPONENT HISTIDINE PROTEIN KINASE"/>
    <property type="match status" value="1"/>
</dbReference>
<keyword evidence="13" id="KW-1185">Reference proteome</keyword>
<gene>
    <name evidence="12" type="ORF">Val02_51510</name>
</gene>
<keyword evidence="6" id="KW-0418">Kinase</keyword>
<comment type="subcellular location">
    <subcellularLocation>
        <location evidence="2">Cell membrane</location>
    </subcellularLocation>
</comment>
<dbReference type="InterPro" id="IPR000700">
    <property type="entry name" value="PAS-assoc_C"/>
</dbReference>
<evidence type="ECO:0000259" key="11">
    <source>
        <dbReference type="PROSITE" id="PS50113"/>
    </source>
</evidence>
<dbReference type="SMART" id="SM00091">
    <property type="entry name" value="PAS"/>
    <property type="match status" value="2"/>
</dbReference>
<dbReference type="PRINTS" id="PR00344">
    <property type="entry name" value="BCTRLSENSOR"/>
</dbReference>
<dbReference type="Gene3D" id="3.30.450.20">
    <property type="entry name" value="PAS domain"/>
    <property type="match status" value="2"/>
</dbReference>
<dbReference type="NCBIfam" id="TIGR00229">
    <property type="entry name" value="sensory_box"/>
    <property type="match status" value="2"/>
</dbReference>
<dbReference type="Proteomes" id="UP000619260">
    <property type="component" value="Unassembled WGS sequence"/>
</dbReference>
<evidence type="ECO:0000256" key="3">
    <source>
        <dbReference type="ARBA" id="ARBA00012438"/>
    </source>
</evidence>
<dbReference type="PROSITE" id="PS50113">
    <property type="entry name" value="PAC"/>
    <property type="match status" value="2"/>
</dbReference>
<evidence type="ECO:0000256" key="5">
    <source>
        <dbReference type="ARBA" id="ARBA00022679"/>
    </source>
</evidence>
<dbReference type="SMART" id="SM00388">
    <property type="entry name" value="HisKA"/>
    <property type="match status" value="1"/>
</dbReference>
<sequence length="514" mass="55937">MGRTSGPRANFPHPLSLPPESEPMTLSRTTGATEHLAAIVRSSHDAIIGVTLDGTVITWNDAAEHLYGYRADEIVGYPAEVLYPAARRAEETAVLAQVSRGEFLDQYVTERVRRDGTTVTVSLSTSPIIDGAGATIGAATISRDIARARRKEAKWRAMLEAAPDAIVAVDAAGRITLVNAQTERLFGYQRHELLGQLIEILVPAQAREVHPQHRLRYLNEPKPRPMGAGIELSALRRDGTQFPAEISLSAIETEEGNLVAAAIRDVSERIRFERQLREKNVELEKASKAKDAFLASMSHELRTPLNAIIGFTGTLLMGLPGPLNEAQSHQLQLVETSGQHLLSLINDLLDLAKIESGKVEITPEEIDCCGVVKEVVQSMRPLAEQQGITLHAELPPGRCLAVADRRAMGQILINLVHNAIKFTSEGEVRITLRRPEKDIVWSLDVTDTGPGIAPEEQARIFEAFERSSTTRRQGDEGTGLGLYISHKLAELMGLRISVDSVPGAGSTFSVAPAV</sequence>
<dbReference type="FunFam" id="1.10.287.130:FF:000145">
    <property type="entry name" value="Sensory transduction histidine kinase"/>
    <property type="match status" value="1"/>
</dbReference>
<dbReference type="EC" id="2.7.13.3" evidence="3"/>
<evidence type="ECO:0000256" key="1">
    <source>
        <dbReference type="ARBA" id="ARBA00000085"/>
    </source>
</evidence>
<reference evidence="12" key="1">
    <citation type="submission" date="2021-01" db="EMBL/GenBank/DDBJ databases">
        <title>Whole genome shotgun sequence of Virgisporangium aliadipatigenens NBRC 105644.</title>
        <authorList>
            <person name="Komaki H."/>
            <person name="Tamura T."/>
        </authorList>
    </citation>
    <scope>NUCLEOTIDE SEQUENCE</scope>
    <source>
        <strain evidence="12">NBRC 105644</strain>
    </source>
</reference>
<dbReference type="GO" id="GO:0006355">
    <property type="term" value="P:regulation of DNA-templated transcription"/>
    <property type="evidence" value="ECO:0007669"/>
    <property type="project" value="InterPro"/>
</dbReference>
<evidence type="ECO:0000259" key="9">
    <source>
        <dbReference type="PROSITE" id="PS50109"/>
    </source>
</evidence>
<evidence type="ECO:0000256" key="8">
    <source>
        <dbReference type="SAM" id="MobiDB-lite"/>
    </source>
</evidence>
<dbReference type="InterPro" id="IPR003594">
    <property type="entry name" value="HATPase_dom"/>
</dbReference>
<dbReference type="Pfam" id="PF02518">
    <property type="entry name" value="HATPase_c"/>
    <property type="match status" value="1"/>
</dbReference>
<comment type="catalytic activity">
    <reaction evidence="1">
        <text>ATP + protein L-histidine = ADP + protein N-phospho-L-histidine.</text>
        <dbReference type="EC" id="2.7.13.3"/>
    </reaction>
</comment>
<evidence type="ECO:0000313" key="13">
    <source>
        <dbReference type="Proteomes" id="UP000619260"/>
    </source>
</evidence>
<evidence type="ECO:0000256" key="4">
    <source>
        <dbReference type="ARBA" id="ARBA00022553"/>
    </source>
</evidence>
<dbReference type="AlphaFoldDB" id="A0A8J4DRL6"/>
<dbReference type="CDD" id="cd00082">
    <property type="entry name" value="HisKA"/>
    <property type="match status" value="1"/>
</dbReference>
<dbReference type="InterPro" id="IPR003661">
    <property type="entry name" value="HisK_dim/P_dom"/>
</dbReference>
<feature type="domain" description="PAC" evidence="11">
    <location>
        <begin position="228"/>
        <end position="278"/>
    </location>
</feature>
<evidence type="ECO:0000256" key="7">
    <source>
        <dbReference type="ARBA" id="ARBA00023012"/>
    </source>
</evidence>
<dbReference type="Gene3D" id="1.10.287.130">
    <property type="match status" value="1"/>
</dbReference>
<dbReference type="GO" id="GO:0005886">
    <property type="term" value="C:plasma membrane"/>
    <property type="evidence" value="ECO:0007669"/>
    <property type="project" value="UniProtKB-SubCell"/>
</dbReference>
<dbReference type="FunFam" id="3.30.565.10:FF:000006">
    <property type="entry name" value="Sensor histidine kinase WalK"/>
    <property type="match status" value="1"/>
</dbReference>
<dbReference type="GO" id="GO:0000155">
    <property type="term" value="F:phosphorelay sensor kinase activity"/>
    <property type="evidence" value="ECO:0007669"/>
    <property type="project" value="InterPro"/>
</dbReference>
<feature type="domain" description="Histidine kinase" evidence="9">
    <location>
        <begin position="296"/>
        <end position="514"/>
    </location>
</feature>
<evidence type="ECO:0000259" key="10">
    <source>
        <dbReference type="PROSITE" id="PS50112"/>
    </source>
</evidence>
<keyword evidence="5" id="KW-0808">Transferase</keyword>
<dbReference type="PROSITE" id="PS50109">
    <property type="entry name" value="HIS_KIN"/>
    <property type="match status" value="1"/>
</dbReference>
<evidence type="ECO:0000313" key="12">
    <source>
        <dbReference type="EMBL" id="GIJ48265.1"/>
    </source>
</evidence>
<proteinExistence type="predicted"/>
<organism evidence="12 13">
    <name type="scientific">Virgisporangium aliadipatigenens</name>
    <dbReference type="NCBI Taxonomy" id="741659"/>
    <lineage>
        <taxon>Bacteria</taxon>
        <taxon>Bacillati</taxon>
        <taxon>Actinomycetota</taxon>
        <taxon>Actinomycetes</taxon>
        <taxon>Micromonosporales</taxon>
        <taxon>Micromonosporaceae</taxon>
        <taxon>Virgisporangium</taxon>
    </lineage>
</organism>
<dbReference type="InterPro" id="IPR000014">
    <property type="entry name" value="PAS"/>
</dbReference>
<dbReference type="SUPFAM" id="SSF55874">
    <property type="entry name" value="ATPase domain of HSP90 chaperone/DNA topoisomerase II/histidine kinase"/>
    <property type="match status" value="1"/>
</dbReference>
<dbReference type="InterPro" id="IPR035965">
    <property type="entry name" value="PAS-like_dom_sf"/>
</dbReference>
<feature type="domain" description="PAS" evidence="10">
    <location>
        <begin position="32"/>
        <end position="102"/>
    </location>
</feature>
<name>A0A8J4DRL6_9ACTN</name>
<dbReference type="InterPro" id="IPR005467">
    <property type="entry name" value="His_kinase_dom"/>
</dbReference>
<dbReference type="Pfam" id="PF00989">
    <property type="entry name" value="PAS"/>
    <property type="match status" value="2"/>
</dbReference>
<dbReference type="Gene3D" id="3.30.565.10">
    <property type="entry name" value="Histidine kinase-like ATPase, C-terminal domain"/>
    <property type="match status" value="1"/>
</dbReference>
<dbReference type="SUPFAM" id="SSF55785">
    <property type="entry name" value="PYP-like sensor domain (PAS domain)"/>
    <property type="match status" value="2"/>
</dbReference>
<dbReference type="InterPro" id="IPR036890">
    <property type="entry name" value="HATPase_C_sf"/>
</dbReference>
<protein>
    <recommendedName>
        <fullName evidence="3">histidine kinase</fullName>
        <ecNumber evidence="3">2.7.13.3</ecNumber>
    </recommendedName>
</protein>
<dbReference type="Pfam" id="PF00512">
    <property type="entry name" value="HisKA"/>
    <property type="match status" value="1"/>
</dbReference>
<dbReference type="CDD" id="cd00130">
    <property type="entry name" value="PAS"/>
    <property type="match status" value="2"/>
</dbReference>